<feature type="compositionally biased region" description="Basic and acidic residues" evidence="1">
    <location>
        <begin position="7"/>
        <end position="16"/>
    </location>
</feature>
<feature type="region of interest" description="Disordered" evidence="1">
    <location>
        <begin position="1"/>
        <end position="38"/>
    </location>
</feature>
<organism evidence="2 3">
    <name type="scientific">Malus baccata</name>
    <name type="common">Siberian crab apple</name>
    <name type="synonym">Pyrus baccata</name>
    <dbReference type="NCBI Taxonomy" id="106549"/>
    <lineage>
        <taxon>Eukaryota</taxon>
        <taxon>Viridiplantae</taxon>
        <taxon>Streptophyta</taxon>
        <taxon>Embryophyta</taxon>
        <taxon>Tracheophyta</taxon>
        <taxon>Spermatophyta</taxon>
        <taxon>Magnoliopsida</taxon>
        <taxon>eudicotyledons</taxon>
        <taxon>Gunneridae</taxon>
        <taxon>Pentapetalae</taxon>
        <taxon>rosids</taxon>
        <taxon>fabids</taxon>
        <taxon>Rosales</taxon>
        <taxon>Rosaceae</taxon>
        <taxon>Amygdaloideae</taxon>
        <taxon>Maleae</taxon>
        <taxon>Malus</taxon>
    </lineage>
</organism>
<name>A0A540NMF6_MALBA</name>
<proteinExistence type="predicted"/>
<evidence type="ECO:0000256" key="1">
    <source>
        <dbReference type="SAM" id="MobiDB-lite"/>
    </source>
</evidence>
<sequence length="89" mass="9698">MPGTRSSEPHQPHSPDKSIYSTPCPPSPCELRGGDDDGVALPYAEEEAVAEFLGEVGGITMVEVVTDLEPVSKKEYGYETRRELEFLAT</sequence>
<dbReference type="Proteomes" id="UP000315295">
    <property type="component" value="Unassembled WGS sequence"/>
</dbReference>
<comment type="caution">
    <text evidence="2">The sequence shown here is derived from an EMBL/GenBank/DDBJ whole genome shotgun (WGS) entry which is preliminary data.</text>
</comment>
<gene>
    <name evidence="2" type="ORF">C1H46_002143</name>
</gene>
<evidence type="ECO:0000313" key="3">
    <source>
        <dbReference type="Proteomes" id="UP000315295"/>
    </source>
</evidence>
<dbReference type="AlphaFoldDB" id="A0A540NMF6"/>
<protein>
    <submittedName>
        <fullName evidence="2">Uncharacterized protein</fullName>
    </submittedName>
</protein>
<reference evidence="2 3" key="1">
    <citation type="journal article" date="2019" name="G3 (Bethesda)">
        <title>Sequencing of a Wild Apple (Malus baccata) Genome Unravels the Differences Between Cultivated and Wild Apple Species Regarding Disease Resistance and Cold Tolerance.</title>
        <authorList>
            <person name="Chen X."/>
        </authorList>
    </citation>
    <scope>NUCLEOTIDE SEQUENCE [LARGE SCALE GENOMIC DNA]</scope>
    <source>
        <strain evidence="3">cv. Shandingzi</strain>
        <tissue evidence="2">Leaves</tissue>
    </source>
</reference>
<dbReference type="EMBL" id="VIEB01000021">
    <property type="protein sequence ID" value="TQE12218.1"/>
    <property type="molecule type" value="Genomic_DNA"/>
</dbReference>
<keyword evidence="3" id="KW-1185">Reference proteome</keyword>
<evidence type="ECO:0000313" key="2">
    <source>
        <dbReference type="EMBL" id="TQE12218.1"/>
    </source>
</evidence>
<accession>A0A540NMF6</accession>